<evidence type="ECO:0000256" key="1">
    <source>
        <dbReference type="ARBA" id="ARBA00005830"/>
    </source>
</evidence>
<dbReference type="InterPro" id="IPR008775">
    <property type="entry name" value="Phytyl_CoA_dOase-like"/>
</dbReference>
<evidence type="ECO:0000313" key="2">
    <source>
        <dbReference type="EMBL" id="SVA99798.1"/>
    </source>
</evidence>
<dbReference type="GO" id="GO:0001561">
    <property type="term" value="P:fatty acid alpha-oxidation"/>
    <property type="evidence" value="ECO:0007669"/>
    <property type="project" value="InterPro"/>
</dbReference>
<reference evidence="2" key="1">
    <citation type="submission" date="2018-05" db="EMBL/GenBank/DDBJ databases">
        <authorList>
            <person name="Lanie J.A."/>
            <person name="Ng W.-L."/>
            <person name="Kazmierczak K.M."/>
            <person name="Andrzejewski T.M."/>
            <person name="Davidsen T.M."/>
            <person name="Wayne K.J."/>
            <person name="Tettelin H."/>
            <person name="Glass J.I."/>
            <person name="Rusch D."/>
            <person name="Podicherti R."/>
            <person name="Tsui H.-C.T."/>
            <person name="Winkler M.E."/>
        </authorList>
    </citation>
    <scope>NUCLEOTIDE SEQUENCE</scope>
</reference>
<dbReference type="Pfam" id="PF05721">
    <property type="entry name" value="PhyH"/>
    <property type="match status" value="1"/>
</dbReference>
<gene>
    <name evidence="2" type="ORF">METZ01_LOCUS152652</name>
</gene>
<proteinExistence type="inferred from homology"/>
<protein>
    <recommendedName>
        <fullName evidence="3">Fe2OG dioxygenase domain-containing protein</fullName>
    </recommendedName>
</protein>
<dbReference type="InterPro" id="IPR047128">
    <property type="entry name" value="PhyH"/>
</dbReference>
<dbReference type="AlphaFoldDB" id="A0A382AE32"/>
<dbReference type="PANTHER" id="PTHR21308:SF1">
    <property type="entry name" value="PHYTANOYL-COA DIOXYGENASE, PEROXISOMAL"/>
    <property type="match status" value="1"/>
</dbReference>
<evidence type="ECO:0008006" key="3">
    <source>
        <dbReference type="Google" id="ProtNLM"/>
    </source>
</evidence>
<accession>A0A382AE32</accession>
<sequence length="258" mass="29204">MKFTSNFNNKGYHLEKNIFSTEAVTEFVIEFDHIVTQLKESGESINARWGSKLTQDIEETDSKVIHTHNVQSYSAKMLSMVQNKKLLDLIELLIGPDIILHHTKLFLKPPIKGSAFPLHQDWSYFPSEKNSMIAAMIHLSESTEEMGCIRIVPGSHQLGQLEKSDGHSHILGIHDRYHLDDADPIIAELGDVAFFHCCSLHGSMPNLSDKPRKTILIQLYSGRDKIIDGNKHTNVQLVLRGRNYYATRTNVDTDVANI</sequence>
<dbReference type="SUPFAM" id="SSF51197">
    <property type="entry name" value="Clavaminate synthase-like"/>
    <property type="match status" value="1"/>
</dbReference>
<dbReference type="EMBL" id="UINC01025007">
    <property type="protein sequence ID" value="SVA99798.1"/>
    <property type="molecule type" value="Genomic_DNA"/>
</dbReference>
<dbReference type="PANTHER" id="PTHR21308">
    <property type="entry name" value="PHYTANOYL-COA ALPHA-HYDROXYLASE"/>
    <property type="match status" value="1"/>
</dbReference>
<organism evidence="2">
    <name type="scientific">marine metagenome</name>
    <dbReference type="NCBI Taxonomy" id="408172"/>
    <lineage>
        <taxon>unclassified sequences</taxon>
        <taxon>metagenomes</taxon>
        <taxon>ecological metagenomes</taxon>
    </lineage>
</organism>
<comment type="similarity">
    <text evidence="1">Belongs to the PhyH family.</text>
</comment>
<dbReference type="Gene3D" id="2.60.120.620">
    <property type="entry name" value="q2cbj1_9rhob like domain"/>
    <property type="match status" value="1"/>
</dbReference>
<name>A0A382AE32_9ZZZZ</name>
<dbReference type="GO" id="GO:0048244">
    <property type="term" value="F:phytanoyl-CoA dioxygenase activity"/>
    <property type="evidence" value="ECO:0007669"/>
    <property type="project" value="InterPro"/>
</dbReference>